<evidence type="ECO:0000256" key="1">
    <source>
        <dbReference type="ARBA" id="ARBA00001966"/>
    </source>
</evidence>
<keyword evidence="6 13" id="KW-0479">Metal-binding</keyword>
<evidence type="ECO:0000256" key="4">
    <source>
        <dbReference type="ARBA" id="ARBA00020049"/>
    </source>
</evidence>
<keyword evidence="10 13" id="KW-0411">Iron-sulfur</keyword>
<dbReference type="GO" id="GO:0051607">
    <property type="term" value="P:defense response to virus"/>
    <property type="evidence" value="ECO:0007669"/>
    <property type="project" value="UniProtKB-KW"/>
</dbReference>
<protein>
    <recommendedName>
        <fullName evidence="4 13">CRISPR-associated exonuclease Cas4</fullName>
        <ecNumber evidence="3 13">3.1.12.1</ecNumber>
    </recommendedName>
</protein>
<evidence type="ECO:0000256" key="8">
    <source>
        <dbReference type="ARBA" id="ARBA00022839"/>
    </source>
</evidence>
<evidence type="ECO:0000256" key="3">
    <source>
        <dbReference type="ARBA" id="ARBA00012768"/>
    </source>
</evidence>
<comment type="cofactor">
    <cofactor evidence="1">
        <name>[4Fe-4S] cluster</name>
        <dbReference type="ChEBI" id="CHEBI:49883"/>
    </cofactor>
</comment>
<evidence type="ECO:0000256" key="6">
    <source>
        <dbReference type="ARBA" id="ARBA00022723"/>
    </source>
</evidence>
<keyword evidence="11 13" id="KW-0051">Antiviral defense</keyword>
<evidence type="ECO:0000259" key="14">
    <source>
        <dbReference type="Pfam" id="PF01930"/>
    </source>
</evidence>
<evidence type="ECO:0000256" key="9">
    <source>
        <dbReference type="ARBA" id="ARBA00023004"/>
    </source>
</evidence>
<keyword evidence="12 13" id="KW-0464">Manganese</keyword>
<comment type="function">
    <text evidence="13">CRISPR (clustered regularly interspaced short palindromic repeat) is an adaptive immune system that provides protection against mobile genetic elements (viruses, transposable elements and conjugative plasmids). CRISPR clusters contain sequences complementary to antecedent mobile elements and target invading nucleic acids. CRISPR clusters are transcribed and processed into CRISPR RNA (crRNA).</text>
</comment>
<dbReference type="OrthoDB" id="9781776at2"/>
<dbReference type="GO" id="GO:0051536">
    <property type="term" value="F:iron-sulfur cluster binding"/>
    <property type="evidence" value="ECO:0007669"/>
    <property type="project" value="UniProtKB-KW"/>
</dbReference>
<dbReference type="Gene3D" id="3.90.320.10">
    <property type="match status" value="1"/>
</dbReference>
<gene>
    <name evidence="15" type="ORF">JI75_00375</name>
</gene>
<evidence type="ECO:0000256" key="11">
    <source>
        <dbReference type="ARBA" id="ARBA00023118"/>
    </source>
</evidence>
<dbReference type="InterPro" id="IPR013343">
    <property type="entry name" value="CRISPR-assoc_prot_Cas4"/>
</dbReference>
<dbReference type="Pfam" id="PF01930">
    <property type="entry name" value="Cas_Cas4"/>
    <property type="match status" value="1"/>
</dbReference>
<name>A0A0A8B1M0_9ACTN</name>
<keyword evidence="8 13" id="KW-0269">Exonuclease</keyword>
<dbReference type="STRING" id="1531429.JI75_00375"/>
<dbReference type="InterPro" id="IPR011604">
    <property type="entry name" value="PDDEXK-like_dom_sf"/>
</dbReference>
<evidence type="ECO:0000256" key="10">
    <source>
        <dbReference type="ARBA" id="ARBA00023014"/>
    </source>
</evidence>
<reference evidence="15 16" key="2">
    <citation type="journal article" date="2015" name="Genome Announc.">
        <title>Complete Genome Sequence of Coriobacteriaceae Strain 68-1-3, a Novel Mucus-Degrading Isolate from the Swine Intestinal Tract.</title>
        <authorList>
            <person name="Looft T."/>
            <person name="Bayles D.O."/>
            <person name="Alt D.P."/>
            <person name="Stanton T.B."/>
        </authorList>
    </citation>
    <scope>NUCLEOTIDE SEQUENCE [LARGE SCALE GENOMIC DNA]</scope>
    <source>
        <strain evidence="15 16">68-1-3</strain>
    </source>
</reference>
<dbReference type="EMBL" id="CP009302">
    <property type="protein sequence ID" value="AJC11386.1"/>
    <property type="molecule type" value="Genomic_DNA"/>
</dbReference>
<dbReference type="RefSeq" id="WP_039687914.1">
    <property type="nucleotide sequence ID" value="NZ_CP009302.1"/>
</dbReference>
<proteinExistence type="inferred from homology"/>
<dbReference type="AlphaFoldDB" id="A0A0A8B1M0"/>
<dbReference type="EC" id="3.1.12.1" evidence="3 13"/>
<reference evidence="16" key="1">
    <citation type="submission" date="2014-08" db="EMBL/GenBank/DDBJ databases">
        <title>Coriobacteriaceae sp. complete genome.</title>
        <authorList>
            <person name="Looft T."/>
            <person name="Bayles D.O."/>
            <person name="Stanton T.B."/>
        </authorList>
    </citation>
    <scope>NUCLEOTIDE SEQUENCE [LARGE SCALE GENOMIC DNA]</scope>
    <source>
        <strain evidence="16">68-1-3</strain>
    </source>
</reference>
<keyword evidence="7 13" id="KW-0378">Hydrolase</keyword>
<dbReference type="PANTHER" id="PTHR36531">
    <property type="entry name" value="CRISPR-ASSOCIATED EXONUCLEASE CAS4"/>
    <property type="match status" value="1"/>
</dbReference>
<keyword evidence="9 13" id="KW-0408">Iron</keyword>
<evidence type="ECO:0000313" key="15">
    <source>
        <dbReference type="EMBL" id="AJC11386.1"/>
    </source>
</evidence>
<dbReference type="Proteomes" id="UP000031121">
    <property type="component" value="Chromosome"/>
</dbReference>
<comment type="cofactor">
    <cofactor evidence="13">
        <name>iron-sulfur cluster</name>
        <dbReference type="ChEBI" id="CHEBI:30408"/>
    </cofactor>
</comment>
<evidence type="ECO:0000256" key="2">
    <source>
        <dbReference type="ARBA" id="ARBA00009189"/>
    </source>
</evidence>
<comment type="similarity">
    <text evidence="2 13">Belongs to the CRISPR-associated exonuclease Cas4 family.</text>
</comment>
<dbReference type="KEGG" id="cbac:JI75_00375"/>
<accession>A0A0A8B1M0</accession>
<dbReference type="InterPro" id="IPR022765">
    <property type="entry name" value="Dna2/Cas4_DUF83"/>
</dbReference>
<evidence type="ECO:0000256" key="5">
    <source>
        <dbReference type="ARBA" id="ARBA00022722"/>
    </source>
</evidence>
<keyword evidence="5 13" id="KW-0540">Nuclease</keyword>
<dbReference type="GO" id="GO:0004527">
    <property type="term" value="F:exonuclease activity"/>
    <property type="evidence" value="ECO:0007669"/>
    <property type="project" value="UniProtKB-KW"/>
</dbReference>
<feature type="domain" description="DUF83" evidence="14">
    <location>
        <begin position="11"/>
        <end position="198"/>
    </location>
</feature>
<dbReference type="PANTHER" id="PTHR36531:SF6">
    <property type="entry name" value="DNA REPLICATION ATP-DEPENDENT HELICASE_NUCLEASE DNA2"/>
    <property type="match status" value="1"/>
</dbReference>
<evidence type="ECO:0000313" key="16">
    <source>
        <dbReference type="Proteomes" id="UP000031121"/>
    </source>
</evidence>
<keyword evidence="16" id="KW-1185">Reference proteome</keyword>
<evidence type="ECO:0000256" key="12">
    <source>
        <dbReference type="ARBA" id="ARBA00023211"/>
    </source>
</evidence>
<sequence>MFDEDRYLALSGIQHFSFCRRQWALIHIERVWAENLLTVQGSLMHDRAHDEGIRERRGSMISVRGLNVHSRRLGIWGKCDVVEFHLDPEGHPLAGEDGLWRTVPIEYKRGSAKLVDADRLQLCAQAMCLEEMFAEDIKVGYLFYGQTRSRERVDMTDGLRTEVEGLLSEMQGLYDKRYVPRVKPFAACRSCSLCKLCLPKTSGMQVGSYIEKSLEGSL</sequence>
<dbReference type="InterPro" id="IPR051827">
    <property type="entry name" value="Cas4_exonuclease"/>
</dbReference>
<dbReference type="GO" id="GO:0046872">
    <property type="term" value="F:metal ion binding"/>
    <property type="evidence" value="ECO:0007669"/>
    <property type="project" value="UniProtKB-KW"/>
</dbReference>
<dbReference type="HOGENOM" id="CLU_102055_1_1_11"/>
<dbReference type="NCBIfam" id="TIGR00372">
    <property type="entry name" value="cas4"/>
    <property type="match status" value="1"/>
</dbReference>
<organism evidence="15 16">
    <name type="scientific">Berryella intestinalis</name>
    <dbReference type="NCBI Taxonomy" id="1531429"/>
    <lineage>
        <taxon>Bacteria</taxon>
        <taxon>Bacillati</taxon>
        <taxon>Actinomycetota</taxon>
        <taxon>Coriobacteriia</taxon>
        <taxon>Eggerthellales</taxon>
        <taxon>Eggerthellaceae</taxon>
        <taxon>Berryella</taxon>
    </lineage>
</organism>
<comment type="cofactor">
    <cofactor evidence="13">
        <name>Mg(2+)</name>
        <dbReference type="ChEBI" id="CHEBI:18420"/>
    </cofactor>
    <cofactor evidence="13">
        <name>Mn(2+)</name>
        <dbReference type="ChEBI" id="CHEBI:29035"/>
    </cofactor>
    <text evidence="13">Mg(2+) or Mn(2+) required for ssDNA cleavage activity.</text>
</comment>
<evidence type="ECO:0000256" key="7">
    <source>
        <dbReference type="ARBA" id="ARBA00022801"/>
    </source>
</evidence>
<evidence type="ECO:0000256" key="13">
    <source>
        <dbReference type="RuleBase" id="RU365022"/>
    </source>
</evidence>